<dbReference type="Proteomes" id="UP000292424">
    <property type="component" value="Chromosome"/>
</dbReference>
<dbReference type="KEGG" id="arac:E0W69_001070"/>
<accession>A0A5P2FWM5</accession>
<dbReference type="OrthoDB" id="1522941at2"/>
<gene>
    <name evidence="1" type="ORF">E0W69_001070</name>
</gene>
<sequence>MNLQQRIEILVQLGKYIQGNDEAWEAVKHRAFVRNEWFTIENTNKAVENIARYFLQKDLLEAWTKENNVPEICANPKIVGLVAAGNIPLVVFHDFLSIFISGHKQRIKLSSKDDVLLPFLIQKMTEWNPEVAEFVEISEMLKNCEAYIATGSNNSGRYFDYYFGKFPNIIRRNRTSIAILDGSETEEELLALTSDIHDYFGLGCRNVTKIYTPKEYDFVPLVNALKSYEQLLDNVKYKNNFDYQLAILLLNKKFYMNGGALLLEENPTLFAPLSVVHYEFYENEQSLLDELSTNEDVQIIVGHAGKAFGISQKPSLSDYADGVNTLAFLNAL</sequence>
<dbReference type="AlphaFoldDB" id="A0A5P2FWM5"/>
<protein>
    <submittedName>
        <fullName evidence="1">Acyl-CoA reductase</fullName>
    </submittedName>
</protein>
<evidence type="ECO:0000313" key="2">
    <source>
        <dbReference type="Proteomes" id="UP000292424"/>
    </source>
</evidence>
<reference evidence="1 2" key="1">
    <citation type="submission" date="2019-09" db="EMBL/GenBank/DDBJ databases">
        <title>Complete genome sequence of Arachidicoccus sp. B3-10 isolated from apple orchard soil.</title>
        <authorList>
            <person name="Kim H.S."/>
            <person name="Han K.-I."/>
            <person name="Suh M.K."/>
            <person name="Lee K.C."/>
            <person name="Eom M.K."/>
            <person name="Kim J.-S."/>
            <person name="Kang S.W."/>
            <person name="Sin Y."/>
            <person name="Lee J.-S."/>
        </authorList>
    </citation>
    <scope>NUCLEOTIDE SEQUENCE [LARGE SCALE GENOMIC DNA]</scope>
    <source>
        <strain evidence="1 2">B3-10</strain>
    </source>
</reference>
<proteinExistence type="predicted"/>
<dbReference type="RefSeq" id="WP_131328185.1">
    <property type="nucleotide sequence ID" value="NZ_CP044016.1"/>
</dbReference>
<evidence type="ECO:0000313" key="1">
    <source>
        <dbReference type="EMBL" id="QES87307.1"/>
    </source>
</evidence>
<keyword evidence="2" id="KW-1185">Reference proteome</keyword>
<organism evidence="1 2">
    <name type="scientific">Rhizosphaericola mali</name>
    <dbReference type="NCBI Taxonomy" id="2545455"/>
    <lineage>
        <taxon>Bacteria</taxon>
        <taxon>Pseudomonadati</taxon>
        <taxon>Bacteroidota</taxon>
        <taxon>Chitinophagia</taxon>
        <taxon>Chitinophagales</taxon>
        <taxon>Chitinophagaceae</taxon>
        <taxon>Rhizosphaericola</taxon>
    </lineage>
</organism>
<name>A0A5P2FWM5_9BACT</name>
<dbReference type="EMBL" id="CP044016">
    <property type="protein sequence ID" value="QES87307.1"/>
    <property type="molecule type" value="Genomic_DNA"/>
</dbReference>